<dbReference type="CDD" id="cd03136">
    <property type="entry name" value="GATase1_AraC_ArgR_like"/>
    <property type="match status" value="1"/>
</dbReference>
<protein>
    <submittedName>
        <fullName evidence="4">GlxA family transcriptional regulator</fullName>
    </submittedName>
</protein>
<evidence type="ECO:0000256" key="1">
    <source>
        <dbReference type="ARBA" id="ARBA00023015"/>
    </source>
</evidence>
<gene>
    <name evidence="4" type="ORF">IHQ72_11345</name>
</gene>
<keyword evidence="2" id="KW-0804">Transcription</keyword>
<evidence type="ECO:0000313" key="4">
    <source>
        <dbReference type="EMBL" id="UVC17629.1"/>
    </source>
</evidence>
<dbReference type="SMART" id="SM00342">
    <property type="entry name" value="HTH_ARAC"/>
    <property type="match status" value="1"/>
</dbReference>
<evidence type="ECO:0000256" key="2">
    <source>
        <dbReference type="ARBA" id="ARBA00023163"/>
    </source>
</evidence>
<dbReference type="Pfam" id="PF12833">
    <property type="entry name" value="HTH_18"/>
    <property type="match status" value="1"/>
</dbReference>
<dbReference type="SUPFAM" id="SSF52317">
    <property type="entry name" value="Class I glutamine amidotransferase-like"/>
    <property type="match status" value="1"/>
</dbReference>
<evidence type="ECO:0000313" key="5">
    <source>
        <dbReference type="Proteomes" id="UP001058098"/>
    </source>
</evidence>
<feature type="domain" description="HTH araC/xylS-type" evidence="3">
    <location>
        <begin position="215"/>
        <end position="313"/>
    </location>
</feature>
<proteinExistence type="predicted"/>
<dbReference type="Gene3D" id="3.40.50.880">
    <property type="match status" value="1"/>
</dbReference>
<keyword evidence="5" id="KW-1185">Reference proteome</keyword>
<dbReference type="SUPFAM" id="SSF46689">
    <property type="entry name" value="Homeodomain-like"/>
    <property type="match status" value="2"/>
</dbReference>
<dbReference type="PROSITE" id="PS01124">
    <property type="entry name" value="HTH_ARAC_FAMILY_2"/>
    <property type="match status" value="1"/>
</dbReference>
<sequence>MTSPTQHTVGLLLFPRFQLLAYVMATETLRLANKVAGHSVFRWETLSQNGAPVAASNGVPVVPSGLVANAGDLSLLLLCAGYDPLAEVSESTKALLRKRARLGGMLGGLDTGTVILAELGLLAGYRAVVHFEAETGFRETYPEISLETAIYALDRERLTAAGGTATGDAMLAWIAKVTSPDLAVRTAEALIHGSIRPSGAPQRQSKRVQGNPHFRLLVALMKDHLEEPLAMDEIARRSGLGKRRIQALFLRHGGKTPSAYYLDLRLDRARDLLSSTTMSASAVGVASGFASPEWFCRAYRKRFGLPPLQHRKLLLSGIGAGRFE</sequence>
<dbReference type="PANTHER" id="PTHR43130:SF3">
    <property type="entry name" value="HTH-TYPE TRANSCRIPTIONAL REGULATOR RV1931C"/>
    <property type="match status" value="1"/>
</dbReference>
<reference evidence="4" key="1">
    <citation type="submission" date="2020-09" db="EMBL/GenBank/DDBJ databases">
        <title>Rhizobia associated with sainfoin plants.</title>
        <authorList>
            <person name="Asharfi S."/>
            <person name="Kuzmanovic N."/>
            <person name="Bunk B."/>
            <person name="Sproeer C."/>
            <person name="Becker M."/>
            <person name="Thuenen T."/>
        </authorList>
    </citation>
    <scope>NUCLEOTIDE SEQUENCE</scope>
    <source>
        <strain evidence="4">OM4</strain>
    </source>
</reference>
<accession>A0ABY5R352</accession>
<dbReference type="InterPro" id="IPR052158">
    <property type="entry name" value="INH-QAR"/>
</dbReference>
<dbReference type="EMBL" id="CP062229">
    <property type="protein sequence ID" value="UVC17629.1"/>
    <property type="molecule type" value="Genomic_DNA"/>
</dbReference>
<evidence type="ECO:0000259" key="3">
    <source>
        <dbReference type="PROSITE" id="PS01124"/>
    </source>
</evidence>
<name>A0ABY5R352_9HYPH</name>
<dbReference type="InterPro" id="IPR009057">
    <property type="entry name" value="Homeodomain-like_sf"/>
</dbReference>
<dbReference type="InterPro" id="IPR029062">
    <property type="entry name" value="Class_I_gatase-like"/>
</dbReference>
<dbReference type="RefSeq" id="WP_258122514.1">
    <property type="nucleotide sequence ID" value="NZ_CP062229.1"/>
</dbReference>
<organism evidence="4 5">
    <name type="scientific">Mesorhizobium onobrychidis</name>
    <dbReference type="NCBI Taxonomy" id="2775404"/>
    <lineage>
        <taxon>Bacteria</taxon>
        <taxon>Pseudomonadati</taxon>
        <taxon>Pseudomonadota</taxon>
        <taxon>Alphaproteobacteria</taxon>
        <taxon>Hyphomicrobiales</taxon>
        <taxon>Phyllobacteriaceae</taxon>
        <taxon>Mesorhizobium</taxon>
    </lineage>
</organism>
<dbReference type="Gene3D" id="1.10.10.60">
    <property type="entry name" value="Homeodomain-like"/>
    <property type="match status" value="1"/>
</dbReference>
<dbReference type="InterPro" id="IPR018060">
    <property type="entry name" value="HTH_AraC"/>
</dbReference>
<dbReference type="PANTHER" id="PTHR43130">
    <property type="entry name" value="ARAC-FAMILY TRANSCRIPTIONAL REGULATOR"/>
    <property type="match status" value="1"/>
</dbReference>
<dbReference type="Proteomes" id="UP001058098">
    <property type="component" value="Chromosome"/>
</dbReference>
<keyword evidence="1" id="KW-0805">Transcription regulation</keyword>